<feature type="transmembrane region" description="Helical" evidence="1">
    <location>
        <begin position="7"/>
        <end position="26"/>
    </location>
</feature>
<reference evidence="2 3" key="1">
    <citation type="submission" date="2023-03" db="EMBL/GenBank/DDBJ databases">
        <title>Muricauda XX sp. nov. and Muricauda XXX sp. nov., two novel species isolated from Okinawa Trough.</title>
        <authorList>
            <person name="Cao W."/>
            <person name="Deng X."/>
        </authorList>
    </citation>
    <scope>NUCLEOTIDE SEQUENCE [LARGE SCALE GENOMIC DNA]</scope>
    <source>
        <strain evidence="2 3">81s02</strain>
    </source>
</reference>
<evidence type="ECO:0000313" key="2">
    <source>
        <dbReference type="EMBL" id="MDF0705789.1"/>
    </source>
</evidence>
<feature type="transmembrane region" description="Helical" evidence="1">
    <location>
        <begin position="100"/>
        <end position="120"/>
    </location>
</feature>
<feature type="transmembrane region" description="Helical" evidence="1">
    <location>
        <begin position="69"/>
        <end position="88"/>
    </location>
</feature>
<feature type="transmembrane region" description="Helical" evidence="1">
    <location>
        <begin position="149"/>
        <end position="168"/>
    </location>
</feature>
<sequence>MMSPKRILKVLPTIGILMFIAIYAYASHLYPGGSLADVNSAGFDWLNNHWCHLMRENALNGVQNKARPVAIAGITMLCASMIIFFFQFANHFEKNRNWNITIKVSGTLGMLSACFIFTIYHDIMTSILSVFGTLVIIGMLRALYKKRLIFLMVMGVFCILIVAMNNYFYYNENLTQYSPIIQKIAFILILSWTVFLNLTITKNELKNGIE</sequence>
<name>A0ABT5XIT4_9FLAO</name>
<organism evidence="2 3">
    <name type="scientific">Flagellimonas okinawensis</name>
    <dbReference type="NCBI Taxonomy" id="3031324"/>
    <lineage>
        <taxon>Bacteria</taxon>
        <taxon>Pseudomonadati</taxon>
        <taxon>Bacteroidota</taxon>
        <taxon>Flavobacteriia</taxon>
        <taxon>Flavobacteriales</taxon>
        <taxon>Flavobacteriaceae</taxon>
        <taxon>Flagellimonas</taxon>
    </lineage>
</organism>
<keyword evidence="1" id="KW-0812">Transmembrane</keyword>
<gene>
    <name evidence="2" type="ORF">PY091_01090</name>
</gene>
<evidence type="ECO:0000256" key="1">
    <source>
        <dbReference type="SAM" id="Phobius"/>
    </source>
</evidence>
<keyword evidence="1" id="KW-1133">Transmembrane helix</keyword>
<evidence type="ECO:0000313" key="3">
    <source>
        <dbReference type="Proteomes" id="UP001217083"/>
    </source>
</evidence>
<dbReference type="Proteomes" id="UP001217083">
    <property type="component" value="Unassembled WGS sequence"/>
</dbReference>
<proteinExistence type="predicted"/>
<evidence type="ECO:0008006" key="4">
    <source>
        <dbReference type="Google" id="ProtNLM"/>
    </source>
</evidence>
<keyword evidence="1" id="KW-0472">Membrane</keyword>
<feature type="transmembrane region" description="Helical" evidence="1">
    <location>
        <begin position="180"/>
        <end position="200"/>
    </location>
</feature>
<keyword evidence="3" id="KW-1185">Reference proteome</keyword>
<accession>A0ABT5XIT4</accession>
<comment type="caution">
    <text evidence="2">The sequence shown here is derived from an EMBL/GenBank/DDBJ whole genome shotgun (WGS) entry which is preliminary data.</text>
</comment>
<dbReference type="EMBL" id="JARFVA010000001">
    <property type="protein sequence ID" value="MDF0705789.1"/>
    <property type="molecule type" value="Genomic_DNA"/>
</dbReference>
<dbReference type="RefSeq" id="WP_275647906.1">
    <property type="nucleotide sequence ID" value="NZ_JARFVA010000001.1"/>
</dbReference>
<protein>
    <recommendedName>
        <fullName evidence="4">DUF998 domain-containing protein</fullName>
    </recommendedName>
</protein>
<feature type="transmembrane region" description="Helical" evidence="1">
    <location>
        <begin position="126"/>
        <end position="144"/>
    </location>
</feature>